<dbReference type="Proteomes" id="UP001165384">
    <property type="component" value="Unassembled WGS sequence"/>
</dbReference>
<dbReference type="Gene3D" id="3.40.630.30">
    <property type="match status" value="2"/>
</dbReference>
<proteinExistence type="predicted"/>
<evidence type="ECO:0000313" key="2">
    <source>
        <dbReference type="EMBL" id="MCG2577761.1"/>
    </source>
</evidence>
<gene>
    <name evidence="2" type="ORF">LZ012_12225</name>
</gene>
<accession>A0ABS9K3P7</accession>
<dbReference type="InterPro" id="IPR038740">
    <property type="entry name" value="BioF2-like_GNAT_dom"/>
</dbReference>
<name>A0ABS9K3P7_9RHOO</name>
<protein>
    <submittedName>
        <fullName evidence="2">GNAT family N-acetyltransferase</fullName>
    </submittedName>
</protein>
<dbReference type="InterPro" id="IPR016181">
    <property type="entry name" value="Acyl_CoA_acyltransferase"/>
</dbReference>
<feature type="domain" description="BioF2-like acetyltransferase" evidence="1">
    <location>
        <begin position="175"/>
        <end position="305"/>
    </location>
</feature>
<evidence type="ECO:0000259" key="1">
    <source>
        <dbReference type="Pfam" id="PF13480"/>
    </source>
</evidence>
<evidence type="ECO:0000313" key="3">
    <source>
        <dbReference type="Proteomes" id="UP001165384"/>
    </source>
</evidence>
<dbReference type="EMBL" id="JAKLTN010000002">
    <property type="protein sequence ID" value="MCG2577761.1"/>
    <property type="molecule type" value="Genomic_DNA"/>
</dbReference>
<sequence length="727" mass="81074">MDVGNAGTSPKTPEMNAHVWQSLSLNNQLGEHGVAWDACNQRLFRGHLLFDSRFVGNLLKHFGQGNERLMQQKNAAGELEMCLLRPAAWGRWETFFPSQAQISPVMVGSRESLGSIFDALSGIPLQIDFLGQDITYSNVVDGLAPRNQAISHTTTISIDLSGTFEEYWNSRPKNLAKNIRRYKNRLAQGDCGAILVQIDTPGEMAAAVTRYGQLEADSWKGLEGTAVLPDNLQGRFYTDVLTDFARTGNAIVYELWINERLAASRLVILDDRMFIILKTAYNKEMAQFAPGRLLLYEVIADAYRRIPGGILEFYTNATADQHDWATHSRTIVHQTIYRNGALSIVRQLAKLAYRSAVVDEQDHAERDVARFEYPSIDLPEAVVALFSSAEKHAFDLGQPWFANLAATVSVDGYTPTCYVGSVDGRPRAALPMLLPDSHGGKSAKGFETYYTTLFQPVLIEGARVRDLRQIIDRLRTDCPALSELRFAPLNPSDPASIILRNALQAAGWVTFGYFCFGNWYLPVKGNYQDYFESRKPKMRNTIRRLGKKLIADGGALEVIVASDRLEDGIAAYNAVYSASWKVAEPHEAFVPGLVRMLAATGRLRLGVAWLGGKPIAAQIWVVNHGKAGIYKVGYDEAHAAYSPGTLLTAHLMEHVIDRDGVSEVDYYIGDDPYKQTWMTHRRERWGIVAYNPKTLYGLWRLTREVGARVIKSLANRFRSKTPEGAVA</sequence>
<reference evidence="2" key="1">
    <citation type="submission" date="2022-01" db="EMBL/GenBank/DDBJ databases">
        <authorList>
            <person name="Jo J.-H."/>
            <person name="Im W.-T."/>
        </authorList>
    </citation>
    <scope>NUCLEOTIDE SEQUENCE</scope>
    <source>
        <strain evidence="2">XY25</strain>
    </source>
</reference>
<dbReference type="RefSeq" id="WP_275711094.1">
    <property type="nucleotide sequence ID" value="NZ_JAKLTN010000002.1"/>
</dbReference>
<dbReference type="SUPFAM" id="SSF55729">
    <property type="entry name" value="Acyl-CoA N-acyltransferases (Nat)"/>
    <property type="match status" value="2"/>
</dbReference>
<comment type="caution">
    <text evidence="2">The sequence shown here is derived from an EMBL/GenBank/DDBJ whole genome shotgun (WGS) entry which is preliminary data.</text>
</comment>
<feature type="domain" description="BioF2-like acetyltransferase" evidence="1">
    <location>
        <begin position="537"/>
        <end position="675"/>
    </location>
</feature>
<dbReference type="Pfam" id="PF13480">
    <property type="entry name" value="Acetyltransf_6"/>
    <property type="match status" value="2"/>
</dbReference>
<keyword evidence="3" id="KW-1185">Reference proteome</keyword>
<organism evidence="2 3">
    <name type="scientific">Dechloromonas hankyongensis</name>
    <dbReference type="NCBI Taxonomy" id="2908002"/>
    <lineage>
        <taxon>Bacteria</taxon>
        <taxon>Pseudomonadati</taxon>
        <taxon>Pseudomonadota</taxon>
        <taxon>Betaproteobacteria</taxon>
        <taxon>Rhodocyclales</taxon>
        <taxon>Azonexaceae</taxon>
        <taxon>Dechloromonas</taxon>
    </lineage>
</organism>